<dbReference type="PANTHER" id="PTHR32194">
    <property type="entry name" value="METALLOPROTEASE TLDD"/>
    <property type="match status" value="1"/>
</dbReference>
<dbReference type="FunFam" id="3.60.20.10:FF:000027">
    <property type="entry name" value="Proteasome subunit beta type-6"/>
    <property type="match status" value="1"/>
</dbReference>
<comment type="similarity">
    <text evidence="4">Belongs to the peptidase T1B family.</text>
</comment>
<evidence type="ECO:0000256" key="2">
    <source>
        <dbReference type="ARBA" id="ARBA00022942"/>
    </source>
</evidence>
<keyword evidence="3 4" id="KW-0539">Nucleus</keyword>
<keyword evidence="2 4" id="KW-0647">Proteasome</keyword>
<dbReference type="GO" id="GO:0005737">
    <property type="term" value="C:cytoplasm"/>
    <property type="evidence" value="ECO:0007669"/>
    <property type="project" value="UniProtKB-SubCell"/>
</dbReference>
<dbReference type="InterPro" id="IPR029055">
    <property type="entry name" value="Ntn_hydrolases_N"/>
</dbReference>
<evidence type="ECO:0000256" key="1">
    <source>
        <dbReference type="ARBA" id="ARBA00022490"/>
    </source>
</evidence>
<gene>
    <name evidence="5" type="ORF">COHA_005542</name>
</gene>
<dbReference type="PROSITE" id="PS00854">
    <property type="entry name" value="PROTEASOME_BETA_1"/>
    <property type="match status" value="1"/>
</dbReference>
<dbReference type="InterPro" id="IPR023333">
    <property type="entry name" value="Proteasome_suB-type"/>
</dbReference>
<dbReference type="EMBL" id="JADXDR010000075">
    <property type="protein sequence ID" value="KAI7840726.1"/>
    <property type="molecule type" value="Genomic_DNA"/>
</dbReference>
<dbReference type="CDD" id="cd03757">
    <property type="entry name" value="proteasome_beta_type_1"/>
    <property type="match status" value="1"/>
</dbReference>
<dbReference type="Gene3D" id="3.60.20.10">
    <property type="entry name" value="Glutamine Phosphoribosylpyrophosphate, subunit 1, domain 1"/>
    <property type="match status" value="1"/>
</dbReference>
<evidence type="ECO:0000256" key="3">
    <source>
        <dbReference type="ARBA" id="ARBA00023242"/>
    </source>
</evidence>
<comment type="subunit">
    <text evidence="4">Component of the proteasome complex.</text>
</comment>
<dbReference type="GO" id="GO:0005634">
    <property type="term" value="C:nucleus"/>
    <property type="evidence" value="ECO:0007669"/>
    <property type="project" value="UniProtKB-SubCell"/>
</dbReference>
<accession>A0AAD5H1Q7</accession>
<evidence type="ECO:0000313" key="6">
    <source>
        <dbReference type="Proteomes" id="UP001205105"/>
    </source>
</evidence>
<dbReference type="Proteomes" id="UP001205105">
    <property type="component" value="Unassembled WGS sequence"/>
</dbReference>
<dbReference type="InterPro" id="IPR001353">
    <property type="entry name" value="Proteasome_sua/b"/>
</dbReference>
<dbReference type="PANTHER" id="PTHR32194:SF2">
    <property type="entry name" value="PROTEASOME SUBUNIT BETA TYPE-1"/>
    <property type="match status" value="1"/>
</dbReference>
<comment type="function">
    <text evidence="4">Component of the proteasome, a multicatalytic proteinase complex which is characterized by its ability to cleave peptides with Arg, Phe, Tyr, Leu, and Glu adjacent to the leaving group at neutral or slightly basic pH. The proteasome has an ATP-dependent proteolytic activity.</text>
</comment>
<evidence type="ECO:0000313" key="5">
    <source>
        <dbReference type="EMBL" id="KAI7840726.1"/>
    </source>
</evidence>
<sequence>MAAALPVRAQVPAAGAEVRQHATWSPYDDNGGTVVAVAGDDYCVVAASTRMSTGYSILTRDKTKILRLNPKCVVASAGMQADMETLHKMLHMHHVKYHFNHRKPMSCPATAQLLSNTLYYKRFFPYYTFNLCAGLDEEGRGAVYTYDAIGSYERVGYGCQGSGKELIQPVLDNQLKAASPLVLPQQQWLSSLPLGRPCSHQQTSPALTNLQQWLSSLPLEQAVDLVKGAFVSAGERDIYTGDDVEILVITKEGVRTDRLELKRD</sequence>
<keyword evidence="6" id="KW-1185">Reference proteome</keyword>
<comment type="caution">
    <text evidence="5">The sequence shown here is derived from an EMBL/GenBank/DDBJ whole genome shotgun (WGS) entry which is preliminary data.</text>
</comment>
<reference evidence="5" key="1">
    <citation type="submission" date="2020-11" db="EMBL/GenBank/DDBJ databases">
        <title>Chlorella ohadii genome sequencing and assembly.</title>
        <authorList>
            <person name="Murik O."/>
            <person name="Treves H."/>
            <person name="Kedem I."/>
            <person name="Shotland Y."/>
            <person name="Kaplan A."/>
        </authorList>
    </citation>
    <scope>NUCLEOTIDE SEQUENCE</scope>
    <source>
        <strain evidence="5">1</strain>
    </source>
</reference>
<dbReference type="SUPFAM" id="SSF56235">
    <property type="entry name" value="N-terminal nucleophile aminohydrolases (Ntn hydrolases)"/>
    <property type="match status" value="1"/>
</dbReference>
<proteinExistence type="inferred from homology"/>
<dbReference type="AlphaFoldDB" id="A0AAD5H1Q7"/>
<evidence type="ECO:0000256" key="4">
    <source>
        <dbReference type="RuleBase" id="RU004203"/>
    </source>
</evidence>
<protein>
    <recommendedName>
        <fullName evidence="4">Proteasome subunit beta</fullName>
    </recommendedName>
</protein>
<organism evidence="5 6">
    <name type="scientific">Chlorella ohadii</name>
    <dbReference type="NCBI Taxonomy" id="2649997"/>
    <lineage>
        <taxon>Eukaryota</taxon>
        <taxon>Viridiplantae</taxon>
        <taxon>Chlorophyta</taxon>
        <taxon>core chlorophytes</taxon>
        <taxon>Trebouxiophyceae</taxon>
        <taxon>Chlorellales</taxon>
        <taxon>Chlorellaceae</taxon>
        <taxon>Chlorella clade</taxon>
        <taxon>Chlorella</taxon>
    </lineage>
</organism>
<name>A0AAD5H1Q7_9CHLO</name>
<comment type="subcellular location">
    <subcellularLocation>
        <location evidence="4">Cytoplasm</location>
    </subcellularLocation>
    <subcellularLocation>
        <location evidence="4">Nucleus</location>
    </subcellularLocation>
</comment>
<dbReference type="PROSITE" id="PS51476">
    <property type="entry name" value="PROTEASOME_BETA_2"/>
    <property type="match status" value="1"/>
</dbReference>
<dbReference type="GO" id="GO:0005839">
    <property type="term" value="C:proteasome core complex"/>
    <property type="evidence" value="ECO:0007669"/>
    <property type="project" value="InterPro"/>
</dbReference>
<dbReference type="GO" id="GO:0051603">
    <property type="term" value="P:proteolysis involved in protein catabolic process"/>
    <property type="evidence" value="ECO:0007669"/>
    <property type="project" value="InterPro"/>
</dbReference>
<dbReference type="Pfam" id="PF00227">
    <property type="entry name" value="Proteasome"/>
    <property type="match status" value="1"/>
</dbReference>
<dbReference type="InterPro" id="IPR016050">
    <property type="entry name" value="Proteasome_bsu_CS"/>
</dbReference>
<keyword evidence="1 4" id="KW-0963">Cytoplasm</keyword>